<dbReference type="EMBL" id="SOZI01000016">
    <property type="protein sequence ID" value="TNY23081.1"/>
    <property type="molecule type" value="Genomic_DNA"/>
</dbReference>
<evidence type="ECO:0000313" key="2">
    <source>
        <dbReference type="EMBL" id="TNY23081.1"/>
    </source>
</evidence>
<protein>
    <submittedName>
        <fullName evidence="2">Uncharacterized protein</fullName>
    </submittedName>
</protein>
<evidence type="ECO:0000256" key="1">
    <source>
        <dbReference type="SAM" id="MobiDB-lite"/>
    </source>
</evidence>
<sequence length="306" mass="33440">MGLTATGFWRACRRDSFSRSGAHRFQRERREGQVDCATRAPGKTWTVRASDELRSFLLQGFTPATAEALEDLLCTRLEAWLYQGCEDGHFNAYSTWLVTVSEGDAPHALASPGQFGLGKPGTWAFIGVPQVRARPRDGQARTVEELTVKSEHYHLVTADNPALPFLGIPAPSSSSYYLFCDAFTLLSPPLKLHSPSPTSLTWRFSWSPRRAMLPPREASTLRHLPLGAFFLPTNERDRRDLAACLVARREPVQGIALVCEDVATRPVARASSSAPLLVSERTKSVGSGPADGGERSGRGEGDCVVS</sequence>
<proteinExistence type="predicted"/>
<dbReference type="AlphaFoldDB" id="A0A5C5G553"/>
<comment type="caution">
    <text evidence="2">The sequence shown here is derived from an EMBL/GenBank/DDBJ whole genome shotgun (WGS) entry which is preliminary data.</text>
</comment>
<gene>
    <name evidence="2" type="ORF">DMC30DRAFT_414545</name>
</gene>
<keyword evidence="3" id="KW-1185">Reference proteome</keyword>
<feature type="region of interest" description="Disordered" evidence="1">
    <location>
        <begin position="278"/>
        <end position="306"/>
    </location>
</feature>
<name>A0A5C5G553_9BASI</name>
<feature type="compositionally biased region" description="Basic and acidic residues" evidence="1">
    <location>
        <begin position="292"/>
        <end position="306"/>
    </location>
</feature>
<evidence type="ECO:0000313" key="3">
    <source>
        <dbReference type="Proteomes" id="UP000311382"/>
    </source>
</evidence>
<organism evidence="2 3">
    <name type="scientific">Rhodotorula diobovata</name>
    <dbReference type="NCBI Taxonomy" id="5288"/>
    <lineage>
        <taxon>Eukaryota</taxon>
        <taxon>Fungi</taxon>
        <taxon>Dikarya</taxon>
        <taxon>Basidiomycota</taxon>
        <taxon>Pucciniomycotina</taxon>
        <taxon>Microbotryomycetes</taxon>
        <taxon>Sporidiobolales</taxon>
        <taxon>Sporidiobolaceae</taxon>
        <taxon>Rhodotorula</taxon>
    </lineage>
</organism>
<accession>A0A5C5G553</accession>
<dbReference type="OrthoDB" id="10657861at2759"/>
<reference evidence="2 3" key="1">
    <citation type="submission" date="2019-03" db="EMBL/GenBank/DDBJ databases">
        <title>Rhodosporidium diobovatum UCD-FST 08-225 genome sequencing, assembly, and annotation.</title>
        <authorList>
            <person name="Fakankun I.U."/>
            <person name="Fristensky B."/>
            <person name="Levin D.B."/>
        </authorList>
    </citation>
    <scope>NUCLEOTIDE SEQUENCE [LARGE SCALE GENOMIC DNA]</scope>
    <source>
        <strain evidence="2 3">UCD-FST 08-225</strain>
    </source>
</reference>
<dbReference type="Proteomes" id="UP000311382">
    <property type="component" value="Unassembled WGS sequence"/>
</dbReference>